<feature type="compositionally biased region" description="Polar residues" evidence="2">
    <location>
        <begin position="270"/>
        <end position="280"/>
    </location>
</feature>
<dbReference type="EMBL" id="JABWUV010000011">
    <property type="protein sequence ID" value="KAF6320338.1"/>
    <property type="molecule type" value="Genomic_DNA"/>
</dbReference>
<dbReference type="GO" id="GO:0003779">
    <property type="term" value="F:actin binding"/>
    <property type="evidence" value="ECO:0007669"/>
    <property type="project" value="UniProtKB-KW"/>
</dbReference>
<dbReference type="Proteomes" id="UP000527355">
    <property type="component" value="Unassembled WGS sequence"/>
</dbReference>
<dbReference type="GO" id="GO:0042147">
    <property type="term" value="P:retrograde transport, endosome to Golgi"/>
    <property type="evidence" value="ECO:0007669"/>
    <property type="project" value="TreeGrafter"/>
</dbReference>
<name>A0A7J7V5L0_MYOMY</name>
<protein>
    <submittedName>
        <fullName evidence="3">WAS/WASL interacting protein family member 3</fullName>
    </submittedName>
</protein>
<feature type="compositionally biased region" description="Pro residues" evidence="2">
    <location>
        <begin position="1"/>
        <end position="26"/>
    </location>
</feature>
<feature type="region of interest" description="Disordered" evidence="2">
    <location>
        <begin position="1"/>
        <end position="209"/>
    </location>
</feature>
<evidence type="ECO:0000256" key="1">
    <source>
        <dbReference type="ARBA" id="ARBA00023203"/>
    </source>
</evidence>
<dbReference type="InterPro" id="IPR028290">
    <property type="entry name" value="WASH1"/>
</dbReference>
<keyword evidence="1" id="KW-0009">Actin-binding</keyword>
<dbReference type="InterPro" id="IPR003882">
    <property type="entry name" value="Pistil_extensin"/>
</dbReference>
<proteinExistence type="predicted"/>
<dbReference type="PANTHER" id="PTHR23331">
    <property type="entry name" value="CXYORF1"/>
    <property type="match status" value="1"/>
</dbReference>
<organism evidence="3 4">
    <name type="scientific">Myotis myotis</name>
    <name type="common">Greater mouse-eared bat</name>
    <name type="synonym">Vespertilio myotis</name>
    <dbReference type="NCBI Taxonomy" id="51298"/>
    <lineage>
        <taxon>Eukaryota</taxon>
        <taxon>Metazoa</taxon>
        <taxon>Chordata</taxon>
        <taxon>Craniata</taxon>
        <taxon>Vertebrata</taxon>
        <taxon>Euteleostomi</taxon>
        <taxon>Mammalia</taxon>
        <taxon>Eutheria</taxon>
        <taxon>Laurasiatheria</taxon>
        <taxon>Chiroptera</taxon>
        <taxon>Yangochiroptera</taxon>
        <taxon>Vespertilionidae</taxon>
        <taxon>Myotis</taxon>
    </lineage>
</organism>
<keyword evidence="4" id="KW-1185">Reference proteome</keyword>
<reference evidence="3 4" key="1">
    <citation type="journal article" date="2020" name="Nature">
        <title>Six reference-quality genomes reveal evolution of bat adaptations.</title>
        <authorList>
            <person name="Jebb D."/>
            <person name="Huang Z."/>
            <person name="Pippel M."/>
            <person name="Hughes G.M."/>
            <person name="Lavrichenko K."/>
            <person name="Devanna P."/>
            <person name="Winkler S."/>
            <person name="Jermiin L.S."/>
            <person name="Skirmuntt E.C."/>
            <person name="Katzourakis A."/>
            <person name="Burkitt-Gray L."/>
            <person name="Ray D.A."/>
            <person name="Sullivan K.A.M."/>
            <person name="Roscito J.G."/>
            <person name="Kirilenko B.M."/>
            <person name="Davalos L.M."/>
            <person name="Corthals A.P."/>
            <person name="Power M.L."/>
            <person name="Jones G."/>
            <person name="Ransome R.D."/>
            <person name="Dechmann D.K.N."/>
            <person name="Locatelli A.G."/>
            <person name="Puechmaille S.J."/>
            <person name="Fedrigo O."/>
            <person name="Jarvis E.D."/>
            <person name="Hiller M."/>
            <person name="Vernes S.C."/>
            <person name="Myers E.W."/>
            <person name="Teeling E.C."/>
        </authorList>
    </citation>
    <scope>NUCLEOTIDE SEQUENCE [LARGE SCALE GENOMIC DNA]</scope>
    <source>
        <strain evidence="3">MMyoMyo1</strain>
        <tissue evidence="3">Flight muscle</tissue>
    </source>
</reference>
<dbReference type="GO" id="GO:0034314">
    <property type="term" value="P:Arp2/3 complex-mediated actin nucleation"/>
    <property type="evidence" value="ECO:0007669"/>
    <property type="project" value="InterPro"/>
</dbReference>
<dbReference type="GO" id="GO:0043014">
    <property type="term" value="F:alpha-tubulin binding"/>
    <property type="evidence" value="ECO:0007669"/>
    <property type="project" value="InterPro"/>
</dbReference>
<dbReference type="AlphaFoldDB" id="A0A7J7V5L0"/>
<dbReference type="PRINTS" id="PR01218">
    <property type="entry name" value="PSTLEXTENSIN"/>
</dbReference>
<dbReference type="GO" id="GO:0005829">
    <property type="term" value="C:cytosol"/>
    <property type="evidence" value="ECO:0007669"/>
    <property type="project" value="GOC"/>
</dbReference>
<dbReference type="VEuPathDB" id="HostDB:GeneID_118666070"/>
<sequence>MPVPPPPPPPPLPPPPPPLGAPPPLPQTSILSDKTVKPQLAPLHFSPIPPPLPLLPPCGYPGLHADAASPTHDAREPPAPPPPPPPPPPPLPLYTSCTPRSLVPSPPMPGTNNSSEAPPPLPPKSPSFQAQPPKPSVQALPAPPAPPGQPFLQKKRPGRGPGTSGGKLNPPPAPPARSPTTELSSRSQQAPGWTPTPQPGGQLRNGGLHMHIIDDFESKFTFHSVEDFPPPDEYKPCQKIYPSKIPRSRTPGPWLHAEAAGQSSDDIKGRNSQLTLKTLR</sequence>
<accession>A0A7J7V5L0</accession>
<dbReference type="PANTHER" id="PTHR23331:SF4">
    <property type="entry name" value="WAS_WASL-INTERACTING PROTEIN FAMILY MEMBER 3"/>
    <property type="match status" value="1"/>
</dbReference>
<dbReference type="GO" id="GO:0006887">
    <property type="term" value="P:exocytosis"/>
    <property type="evidence" value="ECO:0007669"/>
    <property type="project" value="TreeGrafter"/>
</dbReference>
<evidence type="ECO:0000256" key="2">
    <source>
        <dbReference type="SAM" id="MobiDB-lite"/>
    </source>
</evidence>
<dbReference type="GO" id="GO:0071203">
    <property type="term" value="C:WASH complex"/>
    <property type="evidence" value="ECO:0007669"/>
    <property type="project" value="InterPro"/>
</dbReference>
<feature type="compositionally biased region" description="Pro residues" evidence="2">
    <location>
        <begin position="47"/>
        <end position="59"/>
    </location>
</feature>
<evidence type="ECO:0000313" key="4">
    <source>
        <dbReference type="Proteomes" id="UP000527355"/>
    </source>
</evidence>
<dbReference type="GO" id="GO:0055037">
    <property type="term" value="C:recycling endosome"/>
    <property type="evidence" value="ECO:0007669"/>
    <property type="project" value="TreeGrafter"/>
</dbReference>
<comment type="caution">
    <text evidence="3">The sequence shown here is derived from an EMBL/GenBank/DDBJ whole genome shotgun (WGS) entry which is preliminary data.</text>
</comment>
<feature type="region of interest" description="Disordered" evidence="2">
    <location>
        <begin position="257"/>
        <end position="280"/>
    </location>
</feature>
<gene>
    <name evidence="3" type="ORF">mMyoMyo1_020560</name>
</gene>
<dbReference type="GO" id="GO:0043015">
    <property type="term" value="F:gamma-tubulin binding"/>
    <property type="evidence" value="ECO:0007669"/>
    <property type="project" value="TreeGrafter"/>
</dbReference>
<evidence type="ECO:0000313" key="3">
    <source>
        <dbReference type="EMBL" id="KAF6320338.1"/>
    </source>
</evidence>
<feature type="compositionally biased region" description="Polar residues" evidence="2">
    <location>
        <begin position="178"/>
        <end position="187"/>
    </location>
</feature>
<dbReference type="GO" id="GO:0005769">
    <property type="term" value="C:early endosome"/>
    <property type="evidence" value="ECO:0007669"/>
    <property type="project" value="InterPro"/>
</dbReference>
<dbReference type="GO" id="GO:0032456">
    <property type="term" value="P:endocytic recycling"/>
    <property type="evidence" value="ECO:0007669"/>
    <property type="project" value="TreeGrafter"/>
</dbReference>
<feature type="compositionally biased region" description="Low complexity" evidence="2">
    <location>
        <begin position="188"/>
        <end position="202"/>
    </location>
</feature>
<feature type="compositionally biased region" description="Pro residues" evidence="2">
    <location>
        <begin position="77"/>
        <end position="92"/>
    </location>
</feature>